<accession>A0A3M7RPI1</accession>
<gene>
    <name evidence="1" type="ORF">BpHYR1_027847</name>
</gene>
<protein>
    <submittedName>
        <fullName evidence="1">Uncharacterized protein</fullName>
    </submittedName>
</protein>
<evidence type="ECO:0000313" key="1">
    <source>
        <dbReference type="EMBL" id="RNA25389.1"/>
    </source>
</evidence>
<dbReference type="OrthoDB" id="10498269at2759"/>
<dbReference type="Proteomes" id="UP000276133">
    <property type="component" value="Unassembled WGS sequence"/>
</dbReference>
<name>A0A3M7RPI1_BRAPC</name>
<sequence length="177" mass="19661">MESDSSSLILEMAKTASLLASQLMQLHKNLSLNSTPKNKILLQSITPISSGYNSLKASCESLACYSKKFPYNQDLSGLVFNSTCSDLESSSSSKMSSSFIEMETQSIKKCLLFDETMPVRENSSSNHAKVATPFKREVPSIPRIKEVRELTKKKNKIFGVNKRKVFKCLNMSSSSII</sequence>
<reference evidence="1 2" key="1">
    <citation type="journal article" date="2018" name="Sci. Rep.">
        <title>Genomic signatures of local adaptation to the degree of environmental predictability in rotifers.</title>
        <authorList>
            <person name="Franch-Gras L."/>
            <person name="Hahn C."/>
            <person name="Garcia-Roger E.M."/>
            <person name="Carmona M.J."/>
            <person name="Serra M."/>
            <person name="Gomez A."/>
        </authorList>
    </citation>
    <scope>NUCLEOTIDE SEQUENCE [LARGE SCALE GENOMIC DNA]</scope>
    <source>
        <strain evidence="1">HYR1</strain>
    </source>
</reference>
<organism evidence="1 2">
    <name type="scientific">Brachionus plicatilis</name>
    <name type="common">Marine rotifer</name>
    <name type="synonym">Brachionus muelleri</name>
    <dbReference type="NCBI Taxonomy" id="10195"/>
    <lineage>
        <taxon>Eukaryota</taxon>
        <taxon>Metazoa</taxon>
        <taxon>Spiralia</taxon>
        <taxon>Gnathifera</taxon>
        <taxon>Rotifera</taxon>
        <taxon>Eurotatoria</taxon>
        <taxon>Monogononta</taxon>
        <taxon>Pseudotrocha</taxon>
        <taxon>Ploima</taxon>
        <taxon>Brachionidae</taxon>
        <taxon>Brachionus</taxon>
    </lineage>
</organism>
<comment type="caution">
    <text evidence="1">The sequence shown here is derived from an EMBL/GenBank/DDBJ whole genome shotgun (WGS) entry which is preliminary data.</text>
</comment>
<evidence type="ECO:0000313" key="2">
    <source>
        <dbReference type="Proteomes" id="UP000276133"/>
    </source>
</evidence>
<dbReference type="AlphaFoldDB" id="A0A3M7RPI1"/>
<keyword evidence="2" id="KW-1185">Reference proteome</keyword>
<dbReference type="EMBL" id="REGN01002931">
    <property type="protein sequence ID" value="RNA25389.1"/>
    <property type="molecule type" value="Genomic_DNA"/>
</dbReference>
<proteinExistence type="predicted"/>